<dbReference type="GO" id="GO:0005794">
    <property type="term" value="C:Golgi apparatus"/>
    <property type="evidence" value="ECO:0007669"/>
    <property type="project" value="TreeGrafter"/>
</dbReference>
<dbReference type="AlphaFoldDB" id="A0AAW1PEM9"/>
<keyword evidence="3 7" id="KW-0812">Transmembrane</keyword>
<evidence type="ECO:0000256" key="1">
    <source>
        <dbReference type="ARBA" id="ARBA00004141"/>
    </source>
</evidence>
<comment type="caution">
    <text evidence="8">The sequence shown here is derived from an EMBL/GenBank/DDBJ whole genome shotgun (WGS) entry which is preliminary data.</text>
</comment>
<keyword evidence="4 7" id="KW-1133">Transmembrane helix</keyword>
<dbReference type="Proteomes" id="UP001489004">
    <property type="component" value="Unassembled WGS sequence"/>
</dbReference>
<comment type="subcellular location">
    <subcellularLocation>
        <location evidence="1">Membrane</location>
        <topology evidence="1">Multi-pass membrane protein</topology>
    </subcellularLocation>
</comment>
<dbReference type="GO" id="GO:0005783">
    <property type="term" value="C:endoplasmic reticulum"/>
    <property type="evidence" value="ECO:0007669"/>
    <property type="project" value="TreeGrafter"/>
</dbReference>
<keyword evidence="9" id="KW-1185">Reference proteome</keyword>
<gene>
    <name evidence="8" type="ORF">WJX72_007738</name>
</gene>
<dbReference type="EMBL" id="JALJOR010000013">
    <property type="protein sequence ID" value="KAK9806926.1"/>
    <property type="molecule type" value="Genomic_DNA"/>
</dbReference>
<dbReference type="PANTHER" id="PTHR10926:SF0">
    <property type="entry name" value="CDC50, ISOFORM A"/>
    <property type="match status" value="1"/>
</dbReference>
<evidence type="ECO:0000313" key="9">
    <source>
        <dbReference type="Proteomes" id="UP001489004"/>
    </source>
</evidence>
<name>A0AAW1PEM9_9CHLO</name>
<dbReference type="PANTHER" id="PTHR10926">
    <property type="entry name" value="CELL CYCLE CONTROL PROTEIN 50"/>
    <property type="match status" value="1"/>
</dbReference>
<accession>A0AAW1PEM9</accession>
<protein>
    <recommendedName>
        <fullName evidence="6">ALA-interacting subunit</fullName>
    </recommendedName>
</protein>
<evidence type="ECO:0000256" key="7">
    <source>
        <dbReference type="SAM" id="Phobius"/>
    </source>
</evidence>
<dbReference type="Pfam" id="PF03381">
    <property type="entry name" value="CDC50"/>
    <property type="match status" value="1"/>
</dbReference>
<evidence type="ECO:0000256" key="5">
    <source>
        <dbReference type="ARBA" id="ARBA00023136"/>
    </source>
</evidence>
<comment type="similarity">
    <text evidence="2 6">Belongs to the CDC50/LEM3 family.</text>
</comment>
<evidence type="ECO:0000256" key="4">
    <source>
        <dbReference type="ARBA" id="ARBA00022989"/>
    </source>
</evidence>
<evidence type="ECO:0000256" key="2">
    <source>
        <dbReference type="ARBA" id="ARBA00009457"/>
    </source>
</evidence>
<reference evidence="8 9" key="1">
    <citation type="journal article" date="2024" name="Nat. Commun.">
        <title>Phylogenomics reveals the evolutionary origins of lichenization in chlorophyte algae.</title>
        <authorList>
            <person name="Puginier C."/>
            <person name="Libourel C."/>
            <person name="Otte J."/>
            <person name="Skaloud P."/>
            <person name="Haon M."/>
            <person name="Grisel S."/>
            <person name="Petersen M."/>
            <person name="Berrin J.G."/>
            <person name="Delaux P.M."/>
            <person name="Dal Grande F."/>
            <person name="Keller J."/>
        </authorList>
    </citation>
    <scope>NUCLEOTIDE SEQUENCE [LARGE SCALE GENOMIC DNA]</scope>
    <source>
        <strain evidence="8 9">SAG 2043</strain>
    </source>
</reference>
<dbReference type="GO" id="GO:0005886">
    <property type="term" value="C:plasma membrane"/>
    <property type="evidence" value="ECO:0007669"/>
    <property type="project" value="TreeGrafter"/>
</dbReference>
<evidence type="ECO:0000313" key="8">
    <source>
        <dbReference type="EMBL" id="KAK9806926.1"/>
    </source>
</evidence>
<dbReference type="InterPro" id="IPR005045">
    <property type="entry name" value="CDC50/LEM3_fam"/>
</dbReference>
<feature type="transmembrane region" description="Helical" evidence="7">
    <location>
        <begin position="299"/>
        <end position="321"/>
    </location>
</feature>
<feature type="transmembrane region" description="Helical" evidence="7">
    <location>
        <begin position="35"/>
        <end position="62"/>
    </location>
</feature>
<sequence length="345" mass="37883">MAADGEETKPTKEPKYSKFTQQELPACKPLLTPKWVIAIFLVVGLVFIPIGAVCLAASVSVIEVSQRYDDVCAQGATSADKEASLMQLAGAGSFCNVTLSVPKQMKAPVFVYYELDNFYQNHRRYVKSRSDQQLRGEEAASSSLKDCEPELYVGGDRDKMINPCGLIAWSYFNDTFALAVTETGSSSVALPVNETGIAWATDISKKFGPYNTSNFNSDPAFRGGGAILGPVQDDEHFIVWMRTAALPNFRKLWGRITQTIPAGSTITVTVNNRYNTYRFDGKKKIVLSTTSWLGGKNTFLGIAYLTVGSVSLAFSVLFFVLQWRHPRKLGDVSYLSWNAKANAAS</sequence>
<evidence type="ECO:0000256" key="3">
    <source>
        <dbReference type="ARBA" id="ARBA00022692"/>
    </source>
</evidence>
<organism evidence="8 9">
    <name type="scientific">[Myrmecia] bisecta</name>
    <dbReference type="NCBI Taxonomy" id="41462"/>
    <lineage>
        <taxon>Eukaryota</taxon>
        <taxon>Viridiplantae</taxon>
        <taxon>Chlorophyta</taxon>
        <taxon>core chlorophytes</taxon>
        <taxon>Trebouxiophyceae</taxon>
        <taxon>Trebouxiales</taxon>
        <taxon>Trebouxiaceae</taxon>
        <taxon>Myrmecia</taxon>
    </lineage>
</organism>
<evidence type="ECO:0000256" key="6">
    <source>
        <dbReference type="PIRNR" id="PIRNR015840"/>
    </source>
</evidence>
<dbReference type="PIRSF" id="PIRSF015840">
    <property type="entry name" value="DUF284_TM_euk"/>
    <property type="match status" value="1"/>
</dbReference>
<keyword evidence="5 6" id="KW-0472">Membrane</keyword>
<proteinExistence type="inferred from homology"/>